<comment type="caution">
    <text evidence="2">The sequence shown here is derived from an EMBL/GenBank/DDBJ whole genome shotgun (WGS) entry which is preliminary data.</text>
</comment>
<dbReference type="Proteomes" id="UP000037405">
    <property type="component" value="Unassembled WGS sequence"/>
</dbReference>
<accession>A0A0M0G587</accession>
<dbReference type="InterPro" id="IPR007396">
    <property type="entry name" value="TR_PAI2-type"/>
</dbReference>
<dbReference type="PANTHER" id="PTHR35802:SF1">
    <property type="entry name" value="PROTEASE SYNTHASE AND SPORULATION PROTEIN PAI 2"/>
    <property type="match status" value="1"/>
</dbReference>
<dbReference type="OrthoDB" id="9794948at2"/>
<dbReference type="Pfam" id="PF04299">
    <property type="entry name" value="FMN_bind_2"/>
    <property type="match status" value="1"/>
</dbReference>
<reference evidence="3" key="1">
    <citation type="submission" date="2015-07" db="EMBL/GenBank/DDBJ databases">
        <title>Fjat-14235 jcm11544.</title>
        <authorList>
            <person name="Liu B."/>
            <person name="Wang J."/>
            <person name="Zhu Y."/>
            <person name="Liu G."/>
            <person name="Chen Q."/>
            <person name="Chen Z."/>
            <person name="Lan J."/>
            <person name="Che J."/>
            <person name="Ge C."/>
            <person name="Shi H."/>
            <person name="Pan Z."/>
            <person name="Liu X."/>
        </authorList>
    </citation>
    <scope>NUCLEOTIDE SEQUENCE [LARGE SCALE GENOMIC DNA]</scope>
    <source>
        <strain evidence="3">JCM 11544</strain>
    </source>
</reference>
<protein>
    <submittedName>
        <fullName evidence="2">Transcriptional regulator</fullName>
    </submittedName>
</protein>
<dbReference type="Gene3D" id="2.30.110.10">
    <property type="entry name" value="Electron Transport, Fmn-binding Protein, Chain A"/>
    <property type="match status" value="1"/>
</dbReference>
<evidence type="ECO:0000313" key="2">
    <source>
        <dbReference type="EMBL" id="KON85020.1"/>
    </source>
</evidence>
<dbReference type="PIRSF" id="PIRSF010372">
    <property type="entry name" value="PaiB"/>
    <property type="match status" value="1"/>
</dbReference>
<feature type="region of interest" description="Disordered" evidence="1">
    <location>
        <begin position="163"/>
        <end position="189"/>
    </location>
</feature>
<dbReference type="PATRIC" id="fig|189381.12.peg.2779"/>
<evidence type="ECO:0000256" key="1">
    <source>
        <dbReference type="SAM" id="MobiDB-lite"/>
    </source>
</evidence>
<dbReference type="PANTHER" id="PTHR35802">
    <property type="entry name" value="PROTEASE SYNTHASE AND SPORULATION PROTEIN PAI 2"/>
    <property type="match status" value="1"/>
</dbReference>
<dbReference type="AlphaFoldDB" id="A0A0M0G587"/>
<dbReference type="EMBL" id="LGUE01000004">
    <property type="protein sequence ID" value="KON85020.1"/>
    <property type="molecule type" value="Genomic_DNA"/>
</dbReference>
<name>A0A0M0G587_9BACI</name>
<dbReference type="STRING" id="189381.GCA_900166615_01201"/>
<keyword evidence="3" id="KW-1185">Reference proteome</keyword>
<gene>
    <name evidence="2" type="ORF">AF331_13590</name>
</gene>
<organism evidence="2 3">
    <name type="scientific">Rossellomorea marisflavi</name>
    <dbReference type="NCBI Taxonomy" id="189381"/>
    <lineage>
        <taxon>Bacteria</taxon>
        <taxon>Bacillati</taxon>
        <taxon>Bacillota</taxon>
        <taxon>Bacilli</taxon>
        <taxon>Bacillales</taxon>
        <taxon>Bacillaceae</taxon>
        <taxon>Rossellomorea</taxon>
    </lineage>
</organism>
<dbReference type="InterPro" id="IPR012349">
    <property type="entry name" value="Split_barrel_FMN-bd"/>
</dbReference>
<sequence length="203" mass="23381">MYIPKHFRLNEEEKIFQLIEENGFAILFSQHQGSPWATHLPLMVDRRDRVLYGHIARPNGQWKDGQGQEVLAVFQGAHAYISPTWYESDQEVPTWNYEAAHVYGKLEIMEDSEEILDSLERLVDQYEGTGSAYSLDQVSSDKLNALKKGIVAFRIPISRMEGKAKFSQHHPEERRRSVASELRRTGREGDALVAQRMEKGLDH</sequence>
<proteinExistence type="predicted"/>
<evidence type="ECO:0000313" key="3">
    <source>
        <dbReference type="Proteomes" id="UP000037405"/>
    </source>
</evidence>
<dbReference type="SUPFAM" id="SSF50475">
    <property type="entry name" value="FMN-binding split barrel"/>
    <property type="match status" value="1"/>
</dbReference>
<dbReference type="RefSeq" id="WP_053428623.1">
    <property type="nucleotide sequence ID" value="NZ_LGUE01000004.1"/>
</dbReference>